<dbReference type="GO" id="GO:0008757">
    <property type="term" value="F:S-adenosylmethionine-dependent methyltransferase activity"/>
    <property type="evidence" value="ECO:0007669"/>
    <property type="project" value="TreeGrafter"/>
</dbReference>
<reference evidence="4 5" key="1">
    <citation type="submission" date="2020-08" db="EMBL/GenBank/DDBJ databases">
        <title>Genome sequencing of Purple Non-Sulfur Bacteria from various extreme environments.</title>
        <authorList>
            <person name="Mayer M."/>
        </authorList>
    </citation>
    <scope>NUCLEOTIDE SEQUENCE [LARGE SCALE GENOMIC DNA]</scope>
    <source>
        <strain evidence="4 5">JA131</strain>
    </source>
</reference>
<gene>
    <name evidence="4" type="ORF">GGD89_002343</name>
</gene>
<dbReference type="CDD" id="cd02440">
    <property type="entry name" value="AdoMet_MTases"/>
    <property type="match status" value="1"/>
</dbReference>
<dbReference type="PROSITE" id="PS51682">
    <property type="entry name" value="SAM_OMT_I"/>
    <property type="match status" value="1"/>
</dbReference>
<dbReference type="Gene3D" id="3.40.50.150">
    <property type="entry name" value="Vaccinia Virus protein VP39"/>
    <property type="match status" value="1"/>
</dbReference>
<dbReference type="PANTHER" id="PTHR10509:SF14">
    <property type="entry name" value="CAFFEOYL-COA O-METHYLTRANSFERASE 3-RELATED"/>
    <property type="match status" value="1"/>
</dbReference>
<dbReference type="Proteomes" id="UP000554286">
    <property type="component" value="Unassembled WGS sequence"/>
</dbReference>
<dbReference type="GO" id="GO:0008171">
    <property type="term" value="F:O-methyltransferase activity"/>
    <property type="evidence" value="ECO:0007669"/>
    <property type="project" value="InterPro"/>
</dbReference>
<dbReference type="SUPFAM" id="SSF53335">
    <property type="entry name" value="S-adenosyl-L-methionine-dependent methyltransferases"/>
    <property type="match status" value="1"/>
</dbReference>
<keyword evidence="5" id="KW-1185">Reference proteome</keyword>
<keyword evidence="2 4" id="KW-0808">Transferase</keyword>
<keyword evidence="3" id="KW-0949">S-adenosyl-L-methionine</keyword>
<evidence type="ECO:0000313" key="5">
    <source>
        <dbReference type="Proteomes" id="UP000554286"/>
    </source>
</evidence>
<sequence length="219" mass="23701">MTAVPPLPSILTDYIRDRGIEEPAPLADLRRATEAMENASWASSAEQAALLAFLARLVGARNTLDIGTFTGYSALAVAYALPPDGEVHAFDTSPDLADFARRHWDAAGLGERIHLHVGPAADSLDALLAQDRAGTFDMAFIDADKPAYPGYFEQALRLVRPGGLIALDNMLWRGKVTDPETTDDKAVALRALTDRIHADSRVDACLVPIRDGLLLTRVR</sequence>
<organism evidence="4 5">
    <name type="scientific">Roseospira visakhapatnamensis</name>
    <dbReference type="NCBI Taxonomy" id="390880"/>
    <lineage>
        <taxon>Bacteria</taxon>
        <taxon>Pseudomonadati</taxon>
        <taxon>Pseudomonadota</taxon>
        <taxon>Alphaproteobacteria</taxon>
        <taxon>Rhodospirillales</taxon>
        <taxon>Rhodospirillaceae</taxon>
        <taxon>Roseospira</taxon>
    </lineage>
</organism>
<dbReference type="InterPro" id="IPR029063">
    <property type="entry name" value="SAM-dependent_MTases_sf"/>
</dbReference>
<evidence type="ECO:0000313" key="4">
    <source>
        <dbReference type="EMBL" id="MBB4266710.1"/>
    </source>
</evidence>
<evidence type="ECO:0000256" key="3">
    <source>
        <dbReference type="ARBA" id="ARBA00022691"/>
    </source>
</evidence>
<accession>A0A7W6RDU3</accession>
<comment type="caution">
    <text evidence="4">The sequence shown here is derived from an EMBL/GenBank/DDBJ whole genome shotgun (WGS) entry which is preliminary data.</text>
</comment>
<dbReference type="InterPro" id="IPR002935">
    <property type="entry name" value="SAM_O-MeTrfase"/>
</dbReference>
<dbReference type="InterPro" id="IPR050362">
    <property type="entry name" value="Cation-dep_OMT"/>
</dbReference>
<evidence type="ECO:0000256" key="2">
    <source>
        <dbReference type="ARBA" id="ARBA00022679"/>
    </source>
</evidence>
<keyword evidence="1 4" id="KW-0489">Methyltransferase</keyword>
<dbReference type="PANTHER" id="PTHR10509">
    <property type="entry name" value="O-METHYLTRANSFERASE-RELATED"/>
    <property type="match status" value="1"/>
</dbReference>
<dbReference type="EMBL" id="JACIGK010000016">
    <property type="protein sequence ID" value="MBB4266710.1"/>
    <property type="molecule type" value="Genomic_DNA"/>
</dbReference>
<dbReference type="AlphaFoldDB" id="A0A7W6RDU3"/>
<proteinExistence type="predicted"/>
<evidence type="ECO:0000256" key="1">
    <source>
        <dbReference type="ARBA" id="ARBA00022603"/>
    </source>
</evidence>
<protein>
    <submittedName>
        <fullName evidence="4">Putative O-methyltransferase YrrM</fullName>
    </submittedName>
</protein>
<dbReference type="GO" id="GO:0032259">
    <property type="term" value="P:methylation"/>
    <property type="evidence" value="ECO:0007669"/>
    <property type="project" value="UniProtKB-KW"/>
</dbReference>
<name>A0A7W6RDU3_9PROT</name>
<dbReference type="Pfam" id="PF01596">
    <property type="entry name" value="Methyltransf_3"/>
    <property type="match status" value="1"/>
</dbReference>
<dbReference type="RefSeq" id="WP_184045394.1">
    <property type="nucleotide sequence ID" value="NZ_JACIGK010000016.1"/>
</dbReference>